<protein>
    <submittedName>
        <fullName evidence="3">Uncharacterized protein</fullName>
    </submittedName>
</protein>
<dbReference type="Proteomes" id="UP001153076">
    <property type="component" value="Unassembled WGS sequence"/>
</dbReference>
<gene>
    <name evidence="3" type="ORF">Cgig2_013463</name>
</gene>
<reference evidence="3" key="1">
    <citation type="submission" date="2022-04" db="EMBL/GenBank/DDBJ databases">
        <title>Carnegiea gigantea Genome sequencing and assembly v2.</title>
        <authorList>
            <person name="Copetti D."/>
            <person name="Sanderson M.J."/>
            <person name="Burquez A."/>
            <person name="Wojciechowski M.F."/>
        </authorList>
    </citation>
    <scope>NUCLEOTIDE SEQUENCE</scope>
    <source>
        <strain evidence="3">SGP5-SGP5p</strain>
        <tissue evidence="3">Aerial part</tissue>
    </source>
</reference>
<evidence type="ECO:0000256" key="1">
    <source>
        <dbReference type="SAM" id="Coils"/>
    </source>
</evidence>
<sequence length="153" mass="17152">MSTDGNCRIGEGEANVSVSEKNDVGCGSNGGLAEETNPDLLKNTPTNIRRLEDEIEQLRVDRSTLPRQEALLMVVMLDGTFARYLWGSMSWQPLFAALRLLVKENIFGLREEELLSYWWKEYAECSEGPKGRTSSSTASDLREDPQTSELYAV</sequence>
<comment type="caution">
    <text evidence="3">The sequence shown here is derived from an EMBL/GenBank/DDBJ whole genome shotgun (WGS) entry which is preliminary data.</text>
</comment>
<feature type="coiled-coil region" evidence="1">
    <location>
        <begin position="41"/>
        <end position="68"/>
    </location>
</feature>
<dbReference type="OrthoDB" id="431378at2759"/>
<dbReference type="AlphaFoldDB" id="A0A9Q1QBW0"/>
<organism evidence="3 4">
    <name type="scientific">Carnegiea gigantea</name>
    <dbReference type="NCBI Taxonomy" id="171969"/>
    <lineage>
        <taxon>Eukaryota</taxon>
        <taxon>Viridiplantae</taxon>
        <taxon>Streptophyta</taxon>
        <taxon>Embryophyta</taxon>
        <taxon>Tracheophyta</taxon>
        <taxon>Spermatophyta</taxon>
        <taxon>Magnoliopsida</taxon>
        <taxon>eudicotyledons</taxon>
        <taxon>Gunneridae</taxon>
        <taxon>Pentapetalae</taxon>
        <taxon>Caryophyllales</taxon>
        <taxon>Cactineae</taxon>
        <taxon>Cactaceae</taxon>
        <taxon>Cactoideae</taxon>
        <taxon>Echinocereeae</taxon>
        <taxon>Carnegiea</taxon>
    </lineage>
</organism>
<proteinExistence type="predicted"/>
<dbReference type="EMBL" id="JAKOGI010000344">
    <property type="protein sequence ID" value="KAJ8436422.1"/>
    <property type="molecule type" value="Genomic_DNA"/>
</dbReference>
<evidence type="ECO:0000313" key="3">
    <source>
        <dbReference type="EMBL" id="KAJ8436422.1"/>
    </source>
</evidence>
<evidence type="ECO:0000256" key="2">
    <source>
        <dbReference type="SAM" id="MobiDB-lite"/>
    </source>
</evidence>
<feature type="region of interest" description="Disordered" evidence="2">
    <location>
        <begin position="126"/>
        <end position="153"/>
    </location>
</feature>
<name>A0A9Q1QBW0_9CARY</name>
<accession>A0A9Q1QBW0</accession>
<evidence type="ECO:0000313" key="4">
    <source>
        <dbReference type="Proteomes" id="UP001153076"/>
    </source>
</evidence>
<keyword evidence="1" id="KW-0175">Coiled coil</keyword>
<keyword evidence="4" id="KW-1185">Reference proteome</keyword>